<organism evidence="2 3">
    <name type="scientific">Brassica carinata</name>
    <name type="common">Ethiopian mustard</name>
    <name type="synonym">Abyssinian cabbage</name>
    <dbReference type="NCBI Taxonomy" id="52824"/>
    <lineage>
        <taxon>Eukaryota</taxon>
        <taxon>Viridiplantae</taxon>
        <taxon>Streptophyta</taxon>
        <taxon>Embryophyta</taxon>
        <taxon>Tracheophyta</taxon>
        <taxon>Spermatophyta</taxon>
        <taxon>Magnoliopsida</taxon>
        <taxon>eudicotyledons</taxon>
        <taxon>Gunneridae</taxon>
        <taxon>Pentapetalae</taxon>
        <taxon>rosids</taxon>
        <taxon>malvids</taxon>
        <taxon>Brassicales</taxon>
        <taxon>Brassicaceae</taxon>
        <taxon>Brassiceae</taxon>
        <taxon>Brassica</taxon>
    </lineage>
</organism>
<dbReference type="AlphaFoldDB" id="A0A8X7SC42"/>
<protein>
    <submittedName>
        <fullName evidence="2">Uncharacterized protein</fullName>
    </submittedName>
</protein>
<comment type="caution">
    <text evidence="2">The sequence shown here is derived from an EMBL/GenBank/DDBJ whole genome shotgun (WGS) entry which is preliminary data.</text>
</comment>
<evidence type="ECO:0000256" key="1">
    <source>
        <dbReference type="SAM" id="MobiDB-lite"/>
    </source>
</evidence>
<accession>A0A8X7SC42</accession>
<feature type="region of interest" description="Disordered" evidence="1">
    <location>
        <begin position="145"/>
        <end position="165"/>
    </location>
</feature>
<sequence length="212" mass="23521">MKSTGKFPVSTGKPPGIVSLATSHRNQPKLSSVDGRQETLQKAGPLLGWSSSNMTNRYSPHPKAKTTYSLLDFYATRSKEIHRVADQSLILSCTTLFSPCLTTSASLLTQTGSGSTIMTISKGLRVISTRTCYEDTFGTRVQKISTRSSHPMKQSHRAFSHDGEHKTPYRFNSNPGIANLVNEELTKAETMTIRHIFAYIKLESAKINKRLR</sequence>
<gene>
    <name evidence="2" type="ORF">Bca52824_033035</name>
</gene>
<evidence type="ECO:0000313" key="2">
    <source>
        <dbReference type="EMBL" id="KAG2304384.1"/>
    </source>
</evidence>
<name>A0A8X7SC42_BRACI</name>
<proteinExistence type="predicted"/>
<reference evidence="2 3" key="1">
    <citation type="submission" date="2020-02" db="EMBL/GenBank/DDBJ databases">
        <authorList>
            <person name="Ma Q."/>
            <person name="Huang Y."/>
            <person name="Song X."/>
            <person name="Pei D."/>
        </authorList>
    </citation>
    <scope>NUCLEOTIDE SEQUENCE [LARGE SCALE GENOMIC DNA]</scope>
    <source>
        <strain evidence="2">Sxm20200214</strain>
        <tissue evidence="2">Leaf</tissue>
    </source>
</reference>
<dbReference type="EMBL" id="JAAMPC010000007">
    <property type="protein sequence ID" value="KAG2304384.1"/>
    <property type="molecule type" value="Genomic_DNA"/>
</dbReference>
<dbReference type="Proteomes" id="UP000886595">
    <property type="component" value="Unassembled WGS sequence"/>
</dbReference>
<evidence type="ECO:0000313" key="3">
    <source>
        <dbReference type="Proteomes" id="UP000886595"/>
    </source>
</evidence>
<keyword evidence="3" id="KW-1185">Reference proteome</keyword>